<dbReference type="Proteomes" id="UP000770717">
    <property type="component" value="Unassembled WGS sequence"/>
</dbReference>
<dbReference type="EMBL" id="WNTK01009746">
    <property type="protein sequence ID" value="KAG9462725.1"/>
    <property type="molecule type" value="Genomic_DNA"/>
</dbReference>
<protein>
    <submittedName>
        <fullName evidence="1">Uncharacterized protein</fullName>
    </submittedName>
</protein>
<sequence length="80" mass="9011">MYVHLNADTYMSNFNFVFSVSGYMPTLPNVTITETALLVCIQGHLSHVEAYMLLLWGAMGVVEETRLSKCFAKPSPTWHV</sequence>
<evidence type="ECO:0000313" key="2">
    <source>
        <dbReference type="Proteomes" id="UP000770717"/>
    </source>
</evidence>
<dbReference type="AlphaFoldDB" id="A0A8J6BFP8"/>
<comment type="caution">
    <text evidence="1">The sequence shown here is derived from an EMBL/GenBank/DDBJ whole genome shotgun (WGS) entry which is preliminary data.</text>
</comment>
<proteinExistence type="predicted"/>
<accession>A0A8J6BFP8</accession>
<organism evidence="1 2">
    <name type="scientific">Eleutherodactylus coqui</name>
    <name type="common">Puerto Rican coqui</name>
    <dbReference type="NCBI Taxonomy" id="57060"/>
    <lineage>
        <taxon>Eukaryota</taxon>
        <taxon>Metazoa</taxon>
        <taxon>Chordata</taxon>
        <taxon>Craniata</taxon>
        <taxon>Vertebrata</taxon>
        <taxon>Euteleostomi</taxon>
        <taxon>Amphibia</taxon>
        <taxon>Batrachia</taxon>
        <taxon>Anura</taxon>
        <taxon>Neobatrachia</taxon>
        <taxon>Hyloidea</taxon>
        <taxon>Eleutherodactylidae</taxon>
        <taxon>Eleutherodactylinae</taxon>
        <taxon>Eleutherodactylus</taxon>
        <taxon>Eleutherodactylus</taxon>
    </lineage>
</organism>
<gene>
    <name evidence="1" type="ORF">GDO78_023249</name>
</gene>
<evidence type="ECO:0000313" key="1">
    <source>
        <dbReference type="EMBL" id="KAG9462725.1"/>
    </source>
</evidence>
<name>A0A8J6BFP8_ELECQ</name>
<reference evidence="1" key="1">
    <citation type="thesis" date="2020" institute="ProQuest LLC" country="789 East Eisenhower Parkway, Ann Arbor, MI, USA">
        <title>Comparative Genomics and Chromosome Evolution.</title>
        <authorList>
            <person name="Mudd A.B."/>
        </authorList>
    </citation>
    <scope>NUCLEOTIDE SEQUENCE</scope>
    <source>
        <strain evidence="1">HN-11 Male</strain>
        <tissue evidence="1">Kidney and liver</tissue>
    </source>
</reference>
<keyword evidence="2" id="KW-1185">Reference proteome</keyword>